<dbReference type="EMBL" id="WOWR01000018">
    <property type="protein sequence ID" value="KAF0254018.1"/>
    <property type="molecule type" value="Genomic_DNA"/>
</dbReference>
<sequence length="128" mass="14655">MSKGIDRRPQVYVRATLKMVELSLAGDDLRELHPSLEYDLYEVTVEQGPEKAFLTWFSRSMVYGLSMSRVGTTNQFMDFGHIDIDFEGHTFEFTFDEFFPRWLRAATDEAKAEIANMASKALSRNASA</sequence>
<dbReference type="RefSeq" id="WP_156859145.1">
    <property type="nucleotide sequence ID" value="NZ_WOWR01000018.1"/>
</dbReference>
<evidence type="ECO:0000313" key="2">
    <source>
        <dbReference type="Proteomes" id="UP000442695"/>
    </source>
</evidence>
<evidence type="ECO:0000313" key="1">
    <source>
        <dbReference type="EMBL" id="KAF0254018.1"/>
    </source>
</evidence>
<protein>
    <submittedName>
        <fullName evidence="1">Uncharacterized protein</fullName>
    </submittedName>
</protein>
<reference evidence="1 2" key="1">
    <citation type="submission" date="2019-12" db="EMBL/GenBank/DDBJ databases">
        <authorList>
            <person name="Woiski C."/>
        </authorList>
    </citation>
    <scope>NUCLEOTIDE SEQUENCE [LARGE SCALE GENOMIC DNA]</scope>
    <source>
        <strain evidence="1 2">BOE100</strain>
    </source>
</reference>
<gene>
    <name evidence="1" type="ORF">GN299_15215</name>
</gene>
<dbReference type="AlphaFoldDB" id="A0A7V8EFR6"/>
<organism evidence="1 2">
    <name type="scientific">Pseudomonas putida</name>
    <name type="common">Arthrobacter siderocapsulatus</name>
    <dbReference type="NCBI Taxonomy" id="303"/>
    <lineage>
        <taxon>Bacteria</taxon>
        <taxon>Pseudomonadati</taxon>
        <taxon>Pseudomonadota</taxon>
        <taxon>Gammaproteobacteria</taxon>
        <taxon>Pseudomonadales</taxon>
        <taxon>Pseudomonadaceae</taxon>
        <taxon>Pseudomonas</taxon>
    </lineage>
</organism>
<proteinExistence type="predicted"/>
<accession>A0A7V8EFR6</accession>
<name>A0A7V8EFR6_PSEPU</name>
<dbReference type="Proteomes" id="UP000442695">
    <property type="component" value="Unassembled WGS sequence"/>
</dbReference>
<comment type="caution">
    <text evidence="1">The sequence shown here is derived from an EMBL/GenBank/DDBJ whole genome shotgun (WGS) entry which is preliminary data.</text>
</comment>